<accession>A0ABY7FR09</accession>
<dbReference type="PANTHER" id="PTHR19964:SF92">
    <property type="entry name" value="PATJ HOMOLOG"/>
    <property type="match status" value="1"/>
</dbReference>
<name>A0ABY7FR09_MYAAR</name>
<dbReference type="PANTHER" id="PTHR19964">
    <property type="entry name" value="MULTIPLE PDZ DOMAIN PROTEIN"/>
    <property type="match status" value="1"/>
</dbReference>
<dbReference type="Proteomes" id="UP001164746">
    <property type="component" value="Chromosome 13"/>
</dbReference>
<dbReference type="InterPro" id="IPR051342">
    <property type="entry name" value="PDZ_scaffold"/>
</dbReference>
<organism evidence="3 4">
    <name type="scientific">Mya arenaria</name>
    <name type="common">Soft-shell clam</name>
    <dbReference type="NCBI Taxonomy" id="6604"/>
    <lineage>
        <taxon>Eukaryota</taxon>
        <taxon>Metazoa</taxon>
        <taxon>Spiralia</taxon>
        <taxon>Lophotrochozoa</taxon>
        <taxon>Mollusca</taxon>
        <taxon>Bivalvia</taxon>
        <taxon>Autobranchia</taxon>
        <taxon>Heteroconchia</taxon>
        <taxon>Euheterodonta</taxon>
        <taxon>Imparidentia</taxon>
        <taxon>Neoheterodontei</taxon>
        <taxon>Myida</taxon>
        <taxon>Myoidea</taxon>
        <taxon>Myidae</taxon>
        <taxon>Mya</taxon>
    </lineage>
</organism>
<evidence type="ECO:0000256" key="1">
    <source>
        <dbReference type="SAM" id="MobiDB-lite"/>
    </source>
</evidence>
<keyword evidence="4" id="KW-1185">Reference proteome</keyword>
<sequence length="148" mass="15917">MDGRLVPGDRLMFVNDVNLESATLDEAVQALKGAEKGVVQIGVAKPLPLSGGFPEVPVEEELEISADTNIATYATQPMHESVSHSTSHNYMNLQDLEESNSLPALAGIVRHQQSSLSSSSSESDSEDRVPEMIEQKVSPSHARTESSD</sequence>
<feature type="compositionally biased region" description="Polar residues" evidence="1">
    <location>
        <begin position="83"/>
        <end position="92"/>
    </location>
</feature>
<dbReference type="SUPFAM" id="SSF50156">
    <property type="entry name" value="PDZ domain-like"/>
    <property type="match status" value="1"/>
</dbReference>
<evidence type="ECO:0000313" key="4">
    <source>
        <dbReference type="Proteomes" id="UP001164746"/>
    </source>
</evidence>
<feature type="region of interest" description="Disordered" evidence="1">
    <location>
        <begin position="77"/>
        <end position="96"/>
    </location>
</feature>
<evidence type="ECO:0000259" key="2">
    <source>
        <dbReference type="PROSITE" id="PS50106"/>
    </source>
</evidence>
<gene>
    <name evidence="3" type="ORF">MAR_037413</name>
</gene>
<feature type="domain" description="PDZ" evidence="2">
    <location>
        <begin position="1"/>
        <end position="38"/>
    </location>
</feature>
<dbReference type="PROSITE" id="PS50106">
    <property type="entry name" value="PDZ"/>
    <property type="match status" value="1"/>
</dbReference>
<reference evidence="3" key="1">
    <citation type="submission" date="2022-11" db="EMBL/GenBank/DDBJ databases">
        <title>Centuries of genome instability and evolution in soft-shell clam transmissible cancer (bioRxiv).</title>
        <authorList>
            <person name="Hart S.F.M."/>
            <person name="Yonemitsu M.A."/>
            <person name="Giersch R.M."/>
            <person name="Beal B.F."/>
            <person name="Arriagada G."/>
            <person name="Davis B.W."/>
            <person name="Ostrander E.A."/>
            <person name="Goff S.P."/>
            <person name="Metzger M.J."/>
        </authorList>
    </citation>
    <scope>NUCLEOTIDE SEQUENCE</scope>
    <source>
        <strain evidence="3">MELC-2E11</strain>
        <tissue evidence="3">Siphon/mantle</tissue>
    </source>
</reference>
<proteinExistence type="predicted"/>
<evidence type="ECO:0000313" key="3">
    <source>
        <dbReference type="EMBL" id="WAR23744.1"/>
    </source>
</evidence>
<dbReference type="Gene3D" id="2.30.42.10">
    <property type="match status" value="1"/>
</dbReference>
<dbReference type="EMBL" id="CP111024">
    <property type="protein sequence ID" value="WAR23744.1"/>
    <property type="molecule type" value="Genomic_DNA"/>
</dbReference>
<protein>
    <submittedName>
        <fullName evidence="3">PATJ-like protein</fullName>
    </submittedName>
</protein>
<dbReference type="Pfam" id="PF00595">
    <property type="entry name" value="PDZ"/>
    <property type="match status" value="1"/>
</dbReference>
<feature type="non-terminal residue" evidence="3">
    <location>
        <position position="148"/>
    </location>
</feature>
<dbReference type="InterPro" id="IPR001478">
    <property type="entry name" value="PDZ"/>
</dbReference>
<dbReference type="InterPro" id="IPR036034">
    <property type="entry name" value="PDZ_sf"/>
</dbReference>
<feature type="region of interest" description="Disordered" evidence="1">
    <location>
        <begin position="104"/>
        <end position="148"/>
    </location>
</feature>